<proteinExistence type="predicted"/>
<reference evidence="1 2" key="1">
    <citation type="submission" date="2023-12" db="EMBL/GenBank/DDBJ databases">
        <title>Novel species of the genus Arcicella isolated from rivers.</title>
        <authorList>
            <person name="Lu H."/>
        </authorList>
    </citation>
    <scope>NUCLEOTIDE SEQUENCE [LARGE SCALE GENOMIC DNA]</scope>
    <source>
        <strain evidence="1 2">LMG 21963</strain>
    </source>
</reference>
<protein>
    <submittedName>
        <fullName evidence="1">Uncharacterized protein</fullName>
    </submittedName>
</protein>
<comment type="caution">
    <text evidence="1">The sequence shown here is derived from an EMBL/GenBank/DDBJ whole genome shotgun (WGS) entry which is preliminary data.</text>
</comment>
<dbReference type="EMBL" id="JAYFUL010000032">
    <property type="protein sequence ID" value="MEA5259539.1"/>
    <property type="molecule type" value="Genomic_DNA"/>
</dbReference>
<evidence type="ECO:0000313" key="1">
    <source>
        <dbReference type="EMBL" id="MEA5259539.1"/>
    </source>
</evidence>
<dbReference type="Proteomes" id="UP001304671">
    <property type="component" value="Unassembled WGS sequence"/>
</dbReference>
<sequence>MKNYLVITLGTREIQLPVNKIEEHNFEVLEEKGEKFSKFFIQKINDHSVRIEVKQPSKEFPDFFTISPRTTGKIINDNYHLLRPIIDFPIVRPAIEYLKQKKVSLDVIMLVYTDQEEAFKGGKVKFQNKENDSLFYADIISKLIKEDSFFVNTEIDQFAIIDNVTDLGYQYDDFKRINDFLLYSEEVKQVFLYPQGGIDQINQALVLRLIEIFKEKVKQLQKAEGADFKELDFPSKFLISLNKQKILKHLEDYDFGAITTGSKTVTCLAQYANKRLNLDYTSLRAYPNTFKQIHYKNEKLDFPCDNNEKIKDLYLSAKVYYKQGKLKDFLWRIFTIFENYTKVPIEKKFGDTDWLRKKEFEWKDYLKKIDANLIDHLQNIEITVGRYKQKLDFSYPNRHTFWHIYFYLNIGENETLERKIYLKTEKLSDERNKIAHTLDAITEKDLNEALGKDYNCLMLISDLDKIFNVQDFGIYDVIRKEIEDLL</sequence>
<evidence type="ECO:0000313" key="2">
    <source>
        <dbReference type="Proteomes" id="UP001304671"/>
    </source>
</evidence>
<accession>A0ABU5QS23</accession>
<name>A0ABU5QS23_9BACT</name>
<organism evidence="1 2">
    <name type="scientific">Arcicella aquatica</name>
    <dbReference type="NCBI Taxonomy" id="217141"/>
    <lineage>
        <taxon>Bacteria</taxon>
        <taxon>Pseudomonadati</taxon>
        <taxon>Bacteroidota</taxon>
        <taxon>Cytophagia</taxon>
        <taxon>Cytophagales</taxon>
        <taxon>Flectobacillaceae</taxon>
        <taxon>Arcicella</taxon>
    </lineage>
</organism>
<keyword evidence="2" id="KW-1185">Reference proteome</keyword>
<dbReference type="RefSeq" id="WP_323251253.1">
    <property type="nucleotide sequence ID" value="NZ_JAYFUL010000032.1"/>
</dbReference>
<gene>
    <name evidence="1" type="ORF">VB264_17205</name>
</gene>